<evidence type="ECO:0008006" key="4">
    <source>
        <dbReference type="Google" id="ProtNLM"/>
    </source>
</evidence>
<evidence type="ECO:0000313" key="3">
    <source>
        <dbReference type="Proteomes" id="UP000886657"/>
    </source>
</evidence>
<organism evidence="2 3">
    <name type="scientific">Candidatus Geothrix skivensis</name>
    <dbReference type="NCBI Taxonomy" id="2954439"/>
    <lineage>
        <taxon>Bacteria</taxon>
        <taxon>Pseudomonadati</taxon>
        <taxon>Acidobacteriota</taxon>
        <taxon>Holophagae</taxon>
        <taxon>Holophagales</taxon>
        <taxon>Holophagaceae</taxon>
        <taxon>Geothrix</taxon>
    </lineage>
</organism>
<comment type="caution">
    <text evidence="2">The sequence shown here is derived from an EMBL/GenBank/DDBJ whole genome shotgun (WGS) entry which is preliminary data.</text>
</comment>
<evidence type="ECO:0000256" key="1">
    <source>
        <dbReference type="SAM" id="Coils"/>
    </source>
</evidence>
<dbReference type="EMBL" id="JADKIO010000006">
    <property type="protein sequence ID" value="MBK9796643.1"/>
    <property type="molecule type" value="Genomic_DNA"/>
</dbReference>
<keyword evidence="1" id="KW-0175">Coiled coil</keyword>
<dbReference type="AlphaFoldDB" id="A0A9D7SGV2"/>
<sequence>MKIMRTIALGAALVAAPLAVTLSVGCDQKSQSESAESKDLVKKVAEAQQAEGQSQAATRAQAEALAKAGLQPNAAVIQLTPEQRAMLETRVKNEKDNSTAALLQEILDRDKQIGELNTKVAKLRSELPKPQIATEKDNHFALAVRYLKGRGMSEDKAKELAAKANILEDLQPGWHVYHQLAGGAYLTAVTQGKAAVGPTEYLHNQRLALEQARDEHMAKAKDLSGQVEGLVAERVKVQEEVDSLRTEKTTLLAQVTELGTLSQSQKAKLNSLHYLVGQRKQLVEEGVIIVPIFAKDRMGPKALASRFSQDLSLDAPNPELKIQASDLGLTKIAKVNVVPGSLVKDQHYSVTLAEDRKMATIRILDPERMRNDRVVFAVTD</sequence>
<dbReference type="Proteomes" id="UP000886657">
    <property type="component" value="Unassembled WGS sequence"/>
</dbReference>
<protein>
    <recommendedName>
        <fullName evidence="4">Lipoprotein</fullName>
    </recommendedName>
</protein>
<name>A0A9D7SGV2_9BACT</name>
<accession>A0A9D7SGV2</accession>
<evidence type="ECO:0000313" key="2">
    <source>
        <dbReference type="EMBL" id="MBK9796643.1"/>
    </source>
</evidence>
<dbReference type="PROSITE" id="PS51257">
    <property type="entry name" value="PROKAR_LIPOPROTEIN"/>
    <property type="match status" value="1"/>
</dbReference>
<gene>
    <name evidence="2" type="ORF">IPP58_09105</name>
</gene>
<reference evidence="2" key="1">
    <citation type="submission" date="2020-10" db="EMBL/GenBank/DDBJ databases">
        <title>Connecting structure to function with the recovery of over 1000 high-quality activated sludge metagenome-assembled genomes encoding full-length rRNA genes using long-read sequencing.</title>
        <authorList>
            <person name="Singleton C.M."/>
            <person name="Petriglieri F."/>
            <person name="Kristensen J.M."/>
            <person name="Kirkegaard R.H."/>
            <person name="Michaelsen T.Y."/>
            <person name="Andersen M.H."/>
            <person name="Karst S.M."/>
            <person name="Dueholm M.S."/>
            <person name="Nielsen P.H."/>
            <person name="Albertsen M."/>
        </authorList>
    </citation>
    <scope>NUCLEOTIDE SEQUENCE</scope>
    <source>
        <strain evidence="2">Skiv_18-Q3-R9-52_MAXAC.067</strain>
    </source>
</reference>
<proteinExistence type="predicted"/>
<feature type="coiled-coil region" evidence="1">
    <location>
        <begin position="220"/>
        <end position="254"/>
    </location>
</feature>